<dbReference type="HOGENOM" id="CLU_060348_0_0_1"/>
<dbReference type="CDD" id="cd00920">
    <property type="entry name" value="Cupredoxin"/>
    <property type="match status" value="2"/>
</dbReference>
<evidence type="ECO:0000256" key="2">
    <source>
        <dbReference type="SAM" id="SignalP"/>
    </source>
</evidence>
<sequence length="404" mass="40891">MHFLALLALAAPVVVSAQTVHQIVVGSSSGQTIFTPEAIAAKPGDIVNFQFQQKNHSVVQSSFANPCGPSDGGFNSGFMPVPPTQTSDFPEFNITVQDETPIWVYCGQKNPVSHCGLGMVFAVNCGADGAPNSFTNFKNAALAIGAAAASSASAASASATVAAASPATDVNPASVTIPPAPDASTVTAAITLESSTWTTTYASYPGSPAPTPASLAGRTIQVTVGGNGTLTFDPPEVQAAPRDTIVFQFVSKNHTATQSTFAAPCNKLNNVTTGQVGFDSGFMPVAANSSDFPTFSVTVNDTAPIWVYCKQRIPVSHCGTGMVFAINAVDSSPRSFDAFVSLAKQINGTSTNATTSTNGTTSSGGSGSSGSPTGSQGTSSGAIMATASTFGLLVLTGSLMVSML</sequence>
<dbReference type="OrthoDB" id="1921208at2759"/>
<evidence type="ECO:0000313" key="3">
    <source>
        <dbReference type="EMBL" id="KIJ45647.1"/>
    </source>
</evidence>
<feature type="compositionally biased region" description="Low complexity" evidence="1">
    <location>
        <begin position="350"/>
        <end position="361"/>
    </location>
</feature>
<dbReference type="Gene3D" id="2.60.40.420">
    <property type="entry name" value="Cupredoxins - blue copper proteins"/>
    <property type="match status" value="2"/>
</dbReference>
<dbReference type="InterPro" id="IPR008972">
    <property type="entry name" value="Cupredoxin"/>
</dbReference>
<evidence type="ECO:0000313" key="4">
    <source>
        <dbReference type="Proteomes" id="UP000054279"/>
    </source>
</evidence>
<dbReference type="InterPro" id="IPR052953">
    <property type="entry name" value="Ser-rich/MCO-related"/>
</dbReference>
<dbReference type="AlphaFoldDB" id="A0A0C9VSY7"/>
<dbReference type="EMBL" id="KN837111">
    <property type="protein sequence ID" value="KIJ45647.1"/>
    <property type="molecule type" value="Genomic_DNA"/>
</dbReference>
<keyword evidence="2" id="KW-0732">Signal</keyword>
<protein>
    <recommendedName>
        <fullName evidence="5">Cupredoxin</fullName>
    </recommendedName>
</protein>
<proteinExistence type="predicted"/>
<feature type="compositionally biased region" description="Low complexity" evidence="1">
    <location>
        <begin position="369"/>
        <end position="379"/>
    </location>
</feature>
<accession>A0A0C9VSY7</accession>
<feature type="region of interest" description="Disordered" evidence="1">
    <location>
        <begin position="350"/>
        <end position="379"/>
    </location>
</feature>
<feature type="chain" id="PRO_5002221880" description="Cupredoxin" evidence="2">
    <location>
        <begin position="18"/>
        <end position="404"/>
    </location>
</feature>
<reference evidence="3 4" key="1">
    <citation type="submission" date="2014-06" db="EMBL/GenBank/DDBJ databases">
        <title>Evolutionary Origins and Diversification of the Mycorrhizal Mutualists.</title>
        <authorList>
            <consortium name="DOE Joint Genome Institute"/>
            <consortium name="Mycorrhizal Genomics Consortium"/>
            <person name="Kohler A."/>
            <person name="Kuo A."/>
            <person name="Nagy L.G."/>
            <person name="Floudas D."/>
            <person name="Copeland A."/>
            <person name="Barry K.W."/>
            <person name="Cichocki N."/>
            <person name="Veneault-Fourrey C."/>
            <person name="LaButti K."/>
            <person name="Lindquist E.A."/>
            <person name="Lipzen A."/>
            <person name="Lundell T."/>
            <person name="Morin E."/>
            <person name="Murat C."/>
            <person name="Riley R."/>
            <person name="Ohm R."/>
            <person name="Sun H."/>
            <person name="Tunlid A."/>
            <person name="Henrissat B."/>
            <person name="Grigoriev I.V."/>
            <person name="Hibbett D.S."/>
            <person name="Martin F."/>
        </authorList>
    </citation>
    <scope>NUCLEOTIDE SEQUENCE [LARGE SCALE GENOMIC DNA]</scope>
    <source>
        <strain evidence="3 4">SS14</strain>
    </source>
</reference>
<evidence type="ECO:0008006" key="5">
    <source>
        <dbReference type="Google" id="ProtNLM"/>
    </source>
</evidence>
<dbReference type="PANTHER" id="PTHR34883:SF15">
    <property type="entry name" value="EXTRACELLULAR SERINE-RICH PROTEIN"/>
    <property type="match status" value="1"/>
</dbReference>
<evidence type="ECO:0000256" key="1">
    <source>
        <dbReference type="SAM" id="MobiDB-lite"/>
    </source>
</evidence>
<name>A0A0C9VSY7_SPHS4</name>
<gene>
    <name evidence="3" type="ORF">M422DRAFT_46690</name>
</gene>
<dbReference type="SUPFAM" id="SSF49503">
    <property type="entry name" value="Cupredoxins"/>
    <property type="match status" value="2"/>
</dbReference>
<keyword evidence="4" id="KW-1185">Reference proteome</keyword>
<organism evidence="3 4">
    <name type="scientific">Sphaerobolus stellatus (strain SS14)</name>
    <dbReference type="NCBI Taxonomy" id="990650"/>
    <lineage>
        <taxon>Eukaryota</taxon>
        <taxon>Fungi</taxon>
        <taxon>Dikarya</taxon>
        <taxon>Basidiomycota</taxon>
        <taxon>Agaricomycotina</taxon>
        <taxon>Agaricomycetes</taxon>
        <taxon>Phallomycetidae</taxon>
        <taxon>Geastrales</taxon>
        <taxon>Sphaerobolaceae</taxon>
        <taxon>Sphaerobolus</taxon>
    </lineage>
</organism>
<dbReference type="PANTHER" id="PTHR34883">
    <property type="entry name" value="SERINE-RICH PROTEIN, PUTATIVE-RELATED-RELATED"/>
    <property type="match status" value="1"/>
</dbReference>
<feature type="signal peptide" evidence="2">
    <location>
        <begin position="1"/>
        <end position="17"/>
    </location>
</feature>
<dbReference type="Proteomes" id="UP000054279">
    <property type="component" value="Unassembled WGS sequence"/>
</dbReference>